<name>A0AAV7N274_PLEWA</name>
<reference evidence="2" key="1">
    <citation type="journal article" date="2022" name="bioRxiv">
        <title>Sequencing and chromosome-scale assembly of the giantPleurodeles waltlgenome.</title>
        <authorList>
            <person name="Brown T."/>
            <person name="Elewa A."/>
            <person name="Iarovenko S."/>
            <person name="Subramanian E."/>
            <person name="Araus A.J."/>
            <person name="Petzold A."/>
            <person name="Susuki M."/>
            <person name="Suzuki K.-i.T."/>
            <person name="Hayashi T."/>
            <person name="Toyoda A."/>
            <person name="Oliveira C."/>
            <person name="Osipova E."/>
            <person name="Leigh N.D."/>
            <person name="Simon A."/>
            <person name="Yun M.H."/>
        </authorList>
    </citation>
    <scope>NUCLEOTIDE SEQUENCE</scope>
    <source>
        <strain evidence="2">20211129_DDA</strain>
        <tissue evidence="2">Liver</tissue>
    </source>
</reference>
<evidence type="ECO:0000313" key="3">
    <source>
        <dbReference type="Proteomes" id="UP001066276"/>
    </source>
</evidence>
<organism evidence="2 3">
    <name type="scientific">Pleurodeles waltl</name>
    <name type="common">Iberian ribbed newt</name>
    <dbReference type="NCBI Taxonomy" id="8319"/>
    <lineage>
        <taxon>Eukaryota</taxon>
        <taxon>Metazoa</taxon>
        <taxon>Chordata</taxon>
        <taxon>Craniata</taxon>
        <taxon>Vertebrata</taxon>
        <taxon>Euteleostomi</taxon>
        <taxon>Amphibia</taxon>
        <taxon>Batrachia</taxon>
        <taxon>Caudata</taxon>
        <taxon>Salamandroidea</taxon>
        <taxon>Salamandridae</taxon>
        <taxon>Pleurodelinae</taxon>
        <taxon>Pleurodeles</taxon>
    </lineage>
</organism>
<dbReference type="Proteomes" id="UP001066276">
    <property type="component" value="Chromosome 9"/>
</dbReference>
<sequence>MALSIGWAREPCGPRLRHRMSTKERGEAPLEDVTGKAKEQGETVEVRRGLCKHLDNTGQEQGETAEEPRRRPRRRPVQGLLQGQGVRSPTAVVQSEGNRGLRRLARSRLVAKQQSLAGLVY</sequence>
<protein>
    <submittedName>
        <fullName evidence="2">Uncharacterized protein</fullName>
    </submittedName>
</protein>
<proteinExistence type="predicted"/>
<accession>A0AAV7N274</accession>
<dbReference type="AlphaFoldDB" id="A0AAV7N274"/>
<feature type="compositionally biased region" description="Polar residues" evidence="1">
    <location>
        <begin position="85"/>
        <end position="97"/>
    </location>
</feature>
<evidence type="ECO:0000256" key="1">
    <source>
        <dbReference type="SAM" id="MobiDB-lite"/>
    </source>
</evidence>
<dbReference type="EMBL" id="JANPWB010000013">
    <property type="protein sequence ID" value="KAJ1109631.1"/>
    <property type="molecule type" value="Genomic_DNA"/>
</dbReference>
<keyword evidence="3" id="KW-1185">Reference proteome</keyword>
<feature type="region of interest" description="Disordered" evidence="1">
    <location>
        <begin position="1"/>
        <end position="99"/>
    </location>
</feature>
<feature type="compositionally biased region" description="Basic and acidic residues" evidence="1">
    <location>
        <begin position="21"/>
        <end position="55"/>
    </location>
</feature>
<comment type="caution">
    <text evidence="2">The sequence shown here is derived from an EMBL/GenBank/DDBJ whole genome shotgun (WGS) entry which is preliminary data.</text>
</comment>
<evidence type="ECO:0000313" key="2">
    <source>
        <dbReference type="EMBL" id="KAJ1109631.1"/>
    </source>
</evidence>
<gene>
    <name evidence="2" type="ORF">NDU88_006991</name>
</gene>